<dbReference type="InterPro" id="IPR013249">
    <property type="entry name" value="RNA_pol_sigma70_r4_t2"/>
</dbReference>
<dbReference type="EMBL" id="LT605205">
    <property type="protein sequence ID" value="SCD19469.1"/>
    <property type="molecule type" value="Genomic_DNA"/>
</dbReference>
<feature type="domain" description="RNA polymerase sigma factor 70 region 4 type 2" evidence="6">
    <location>
        <begin position="114"/>
        <end position="165"/>
    </location>
</feature>
<dbReference type="Proteomes" id="UP000187464">
    <property type="component" value="Chromosome I"/>
</dbReference>
<dbReference type="STRING" id="1642647.PSM36_0639"/>
<keyword evidence="4" id="KW-0804">Transcription</keyword>
<dbReference type="InterPro" id="IPR013325">
    <property type="entry name" value="RNA_pol_sigma_r2"/>
</dbReference>
<evidence type="ECO:0000256" key="3">
    <source>
        <dbReference type="ARBA" id="ARBA00023082"/>
    </source>
</evidence>
<dbReference type="PANTHER" id="PTHR43133:SF46">
    <property type="entry name" value="RNA POLYMERASE SIGMA-70 FACTOR ECF SUBFAMILY"/>
    <property type="match status" value="1"/>
</dbReference>
<dbReference type="InterPro" id="IPR014327">
    <property type="entry name" value="RNA_pol_sigma70_bacteroid"/>
</dbReference>
<dbReference type="GO" id="GO:0006352">
    <property type="term" value="P:DNA-templated transcription initiation"/>
    <property type="evidence" value="ECO:0007669"/>
    <property type="project" value="InterPro"/>
</dbReference>
<evidence type="ECO:0000256" key="4">
    <source>
        <dbReference type="ARBA" id="ARBA00023163"/>
    </source>
</evidence>
<dbReference type="GO" id="GO:0016987">
    <property type="term" value="F:sigma factor activity"/>
    <property type="evidence" value="ECO:0007669"/>
    <property type="project" value="UniProtKB-KW"/>
</dbReference>
<dbReference type="Pfam" id="PF08281">
    <property type="entry name" value="Sigma70_r4_2"/>
    <property type="match status" value="1"/>
</dbReference>
<evidence type="ECO:0000259" key="6">
    <source>
        <dbReference type="Pfam" id="PF08281"/>
    </source>
</evidence>
<dbReference type="GO" id="GO:0003677">
    <property type="term" value="F:DNA binding"/>
    <property type="evidence" value="ECO:0007669"/>
    <property type="project" value="InterPro"/>
</dbReference>
<dbReference type="Pfam" id="PF04542">
    <property type="entry name" value="Sigma70_r2"/>
    <property type="match status" value="1"/>
</dbReference>
<evidence type="ECO:0000256" key="2">
    <source>
        <dbReference type="ARBA" id="ARBA00023015"/>
    </source>
</evidence>
<dbReference type="InterPro" id="IPR007627">
    <property type="entry name" value="RNA_pol_sigma70_r2"/>
</dbReference>
<name>A0A1R3T005_9BACT</name>
<dbReference type="NCBIfam" id="TIGR02937">
    <property type="entry name" value="sigma70-ECF"/>
    <property type="match status" value="1"/>
</dbReference>
<keyword evidence="3" id="KW-0731">Sigma factor</keyword>
<keyword evidence="2" id="KW-0805">Transcription regulation</keyword>
<dbReference type="InterPro" id="IPR039425">
    <property type="entry name" value="RNA_pol_sigma-70-like"/>
</dbReference>
<proteinExistence type="inferred from homology"/>
<gene>
    <name evidence="7" type="ORF">PSM36_0639</name>
</gene>
<dbReference type="Gene3D" id="1.10.10.10">
    <property type="entry name" value="Winged helix-like DNA-binding domain superfamily/Winged helix DNA-binding domain"/>
    <property type="match status" value="1"/>
</dbReference>
<organism evidence="7 8">
    <name type="scientific">Proteiniphilum saccharofermentans</name>
    <dbReference type="NCBI Taxonomy" id="1642647"/>
    <lineage>
        <taxon>Bacteria</taxon>
        <taxon>Pseudomonadati</taxon>
        <taxon>Bacteroidota</taxon>
        <taxon>Bacteroidia</taxon>
        <taxon>Bacteroidales</taxon>
        <taxon>Dysgonomonadaceae</taxon>
        <taxon>Proteiniphilum</taxon>
    </lineage>
</organism>
<dbReference type="SUPFAM" id="SSF88659">
    <property type="entry name" value="Sigma3 and sigma4 domains of RNA polymerase sigma factors"/>
    <property type="match status" value="1"/>
</dbReference>
<dbReference type="InterPro" id="IPR014284">
    <property type="entry name" value="RNA_pol_sigma-70_dom"/>
</dbReference>
<accession>A0A1R3T005</accession>
<dbReference type="NCBIfam" id="TIGR02985">
    <property type="entry name" value="Sig70_bacteroi1"/>
    <property type="match status" value="1"/>
</dbReference>
<comment type="similarity">
    <text evidence="1">Belongs to the sigma-70 factor family. ECF subfamily.</text>
</comment>
<dbReference type="RefSeq" id="WP_076928761.1">
    <property type="nucleotide sequence ID" value="NZ_LT605205.1"/>
</dbReference>
<evidence type="ECO:0000313" key="7">
    <source>
        <dbReference type="EMBL" id="SCD19469.1"/>
    </source>
</evidence>
<keyword evidence="8" id="KW-1185">Reference proteome</keyword>
<dbReference type="InterPro" id="IPR013324">
    <property type="entry name" value="RNA_pol_sigma_r3/r4-like"/>
</dbReference>
<dbReference type="SUPFAM" id="SSF88946">
    <property type="entry name" value="Sigma2 domain of RNA polymerase sigma factors"/>
    <property type="match status" value="1"/>
</dbReference>
<evidence type="ECO:0000313" key="8">
    <source>
        <dbReference type="Proteomes" id="UP000187464"/>
    </source>
</evidence>
<evidence type="ECO:0000259" key="5">
    <source>
        <dbReference type="Pfam" id="PF04542"/>
    </source>
</evidence>
<evidence type="ECO:0000256" key="1">
    <source>
        <dbReference type="ARBA" id="ARBA00010641"/>
    </source>
</evidence>
<dbReference type="Gene3D" id="1.10.1740.10">
    <property type="match status" value="1"/>
</dbReference>
<dbReference type="InterPro" id="IPR036388">
    <property type="entry name" value="WH-like_DNA-bd_sf"/>
</dbReference>
<feature type="domain" description="RNA polymerase sigma-70 region 2" evidence="5">
    <location>
        <begin position="16"/>
        <end position="77"/>
    </location>
</feature>
<dbReference type="PANTHER" id="PTHR43133">
    <property type="entry name" value="RNA POLYMERASE ECF-TYPE SIGMA FACTO"/>
    <property type="match status" value="1"/>
</dbReference>
<sequence>MNTESYRREFEEIFIQYFPKVRTFAAILLKSEQEAEDIAQDIFVKLWEQPDLWEGNLVRNYLYTMVKNHVFNRIKRKNIESKYINSRMNRHSLEEITEFKDPLNEIYVQELQLLLRLSLEQLPDKRRQIFEMSRFENLSNNEIAERLNLSVRTVEQHIYLVLKDLKKLFLIAIFFIKF</sequence>
<dbReference type="KEGG" id="psac:PSM36_0639"/>
<protein>
    <submittedName>
        <fullName evidence="7">RNA polymerase sigma-70 factor</fullName>
    </submittedName>
</protein>
<reference evidence="7 8" key="1">
    <citation type="submission" date="2016-08" db="EMBL/GenBank/DDBJ databases">
        <authorList>
            <person name="Seilhamer J.J."/>
        </authorList>
    </citation>
    <scope>NUCLEOTIDE SEQUENCE [LARGE SCALE GENOMIC DNA]</scope>
    <source>
        <strain evidence="7">M3/6</strain>
    </source>
</reference>
<dbReference type="AlphaFoldDB" id="A0A1R3T005"/>